<protein>
    <submittedName>
        <fullName evidence="8">Sigma-70 family RNA polymerase sigma factor</fullName>
    </submittedName>
</protein>
<evidence type="ECO:0000256" key="5">
    <source>
        <dbReference type="ARBA" id="ARBA00023163"/>
    </source>
</evidence>
<dbReference type="GO" id="GO:0016987">
    <property type="term" value="F:sigma factor activity"/>
    <property type="evidence" value="ECO:0007669"/>
    <property type="project" value="UniProtKB-KW"/>
</dbReference>
<dbReference type="GO" id="GO:0003677">
    <property type="term" value="F:DNA binding"/>
    <property type="evidence" value="ECO:0007669"/>
    <property type="project" value="UniProtKB-KW"/>
</dbReference>
<dbReference type="InterPro" id="IPR007627">
    <property type="entry name" value="RNA_pol_sigma70_r2"/>
</dbReference>
<evidence type="ECO:0000313" key="8">
    <source>
        <dbReference type="EMBL" id="HIX54129.1"/>
    </source>
</evidence>
<accession>A0A9D2AYS4</accession>
<feature type="domain" description="RNA polymerase sigma factor 70 region 4 type 2" evidence="7">
    <location>
        <begin position="119"/>
        <end position="171"/>
    </location>
</feature>
<name>A0A9D2AYS4_9SPHI</name>
<evidence type="ECO:0000259" key="7">
    <source>
        <dbReference type="Pfam" id="PF08281"/>
    </source>
</evidence>
<dbReference type="Proteomes" id="UP000824156">
    <property type="component" value="Unassembled WGS sequence"/>
</dbReference>
<dbReference type="Pfam" id="PF04542">
    <property type="entry name" value="Sigma70_r2"/>
    <property type="match status" value="1"/>
</dbReference>
<dbReference type="InterPro" id="IPR013325">
    <property type="entry name" value="RNA_pol_sigma_r2"/>
</dbReference>
<organism evidence="8 9">
    <name type="scientific">Candidatus Sphingobacterium stercoripullorum</name>
    <dbReference type="NCBI Taxonomy" id="2838759"/>
    <lineage>
        <taxon>Bacteria</taxon>
        <taxon>Pseudomonadati</taxon>
        <taxon>Bacteroidota</taxon>
        <taxon>Sphingobacteriia</taxon>
        <taxon>Sphingobacteriales</taxon>
        <taxon>Sphingobacteriaceae</taxon>
        <taxon>Sphingobacterium</taxon>
    </lineage>
</organism>
<evidence type="ECO:0000256" key="4">
    <source>
        <dbReference type="ARBA" id="ARBA00023125"/>
    </source>
</evidence>
<dbReference type="InterPro" id="IPR014284">
    <property type="entry name" value="RNA_pol_sigma-70_dom"/>
</dbReference>
<sequence>MEEADLLAQYKRTGDMKLLGDIYAPYMSLVYGLCYKYFQDDQRSQDAVMNIFEELIVKLRRHSVENFRSWLYSVARNYCLMQLRKEKGRVRVDIDTYQSEIEVYQIQGDLDEDNQEKLLALQECLNSLKEGQKAAVDYFYNQKMCYDDIAAEMGVDNKKVKSLIQNGRRNLKICMERKSYGK</sequence>
<evidence type="ECO:0000313" key="9">
    <source>
        <dbReference type="Proteomes" id="UP000824156"/>
    </source>
</evidence>
<keyword evidence="4" id="KW-0238">DNA-binding</keyword>
<dbReference type="InterPro" id="IPR013249">
    <property type="entry name" value="RNA_pol_sigma70_r4_t2"/>
</dbReference>
<keyword evidence="3" id="KW-0731">Sigma factor</keyword>
<feature type="domain" description="RNA polymerase sigma-70 region 2" evidence="6">
    <location>
        <begin position="23"/>
        <end position="87"/>
    </location>
</feature>
<reference evidence="8" key="2">
    <citation type="submission" date="2021-04" db="EMBL/GenBank/DDBJ databases">
        <authorList>
            <person name="Gilroy R."/>
        </authorList>
    </citation>
    <scope>NUCLEOTIDE SEQUENCE</scope>
    <source>
        <strain evidence="8">1719</strain>
    </source>
</reference>
<comment type="caution">
    <text evidence="8">The sequence shown here is derived from an EMBL/GenBank/DDBJ whole genome shotgun (WGS) entry which is preliminary data.</text>
</comment>
<dbReference type="InterPro" id="IPR036388">
    <property type="entry name" value="WH-like_DNA-bd_sf"/>
</dbReference>
<evidence type="ECO:0000256" key="3">
    <source>
        <dbReference type="ARBA" id="ARBA00023082"/>
    </source>
</evidence>
<comment type="similarity">
    <text evidence="1">Belongs to the sigma-70 factor family. ECF subfamily.</text>
</comment>
<keyword evidence="2" id="KW-0805">Transcription regulation</keyword>
<evidence type="ECO:0000256" key="1">
    <source>
        <dbReference type="ARBA" id="ARBA00010641"/>
    </source>
</evidence>
<dbReference type="EMBL" id="DXEZ01000108">
    <property type="protein sequence ID" value="HIX54129.1"/>
    <property type="molecule type" value="Genomic_DNA"/>
</dbReference>
<dbReference type="AlphaFoldDB" id="A0A9D2AYS4"/>
<dbReference type="Gene3D" id="1.10.10.10">
    <property type="entry name" value="Winged helix-like DNA-binding domain superfamily/Winged helix DNA-binding domain"/>
    <property type="match status" value="1"/>
</dbReference>
<proteinExistence type="inferred from homology"/>
<dbReference type="Gene3D" id="1.10.1740.10">
    <property type="match status" value="1"/>
</dbReference>
<keyword evidence="5" id="KW-0804">Transcription</keyword>
<dbReference type="InterPro" id="IPR039425">
    <property type="entry name" value="RNA_pol_sigma-70-like"/>
</dbReference>
<dbReference type="NCBIfam" id="TIGR02937">
    <property type="entry name" value="sigma70-ECF"/>
    <property type="match status" value="1"/>
</dbReference>
<reference evidence="8" key="1">
    <citation type="journal article" date="2021" name="PeerJ">
        <title>Extensive microbial diversity within the chicken gut microbiome revealed by metagenomics and culture.</title>
        <authorList>
            <person name="Gilroy R."/>
            <person name="Ravi A."/>
            <person name="Getino M."/>
            <person name="Pursley I."/>
            <person name="Horton D.L."/>
            <person name="Alikhan N.F."/>
            <person name="Baker D."/>
            <person name="Gharbi K."/>
            <person name="Hall N."/>
            <person name="Watson M."/>
            <person name="Adriaenssens E.M."/>
            <person name="Foster-Nyarko E."/>
            <person name="Jarju S."/>
            <person name="Secka A."/>
            <person name="Antonio M."/>
            <person name="Oren A."/>
            <person name="Chaudhuri R.R."/>
            <person name="La Ragione R."/>
            <person name="Hildebrand F."/>
            <person name="Pallen M.J."/>
        </authorList>
    </citation>
    <scope>NUCLEOTIDE SEQUENCE</scope>
    <source>
        <strain evidence="8">1719</strain>
    </source>
</reference>
<dbReference type="Pfam" id="PF08281">
    <property type="entry name" value="Sigma70_r4_2"/>
    <property type="match status" value="1"/>
</dbReference>
<dbReference type="SUPFAM" id="SSF88946">
    <property type="entry name" value="Sigma2 domain of RNA polymerase sigma factors"/>
    <property type="match status" value="1"/>
</dbReference>
<evidence type="ECO:0000256" key="2">
    <source>
        <dbReference type="ARBA" id="ARBA00023015"/>
    </source>
</evidence>
<dbReference type="SUPFAM" id="SSF88659">
    <property type="entry name" value="Sigma3 and sigma4 domains of RNA polymerase sigma factors"/>
    <property type="match status" value="1"/>
</dbReference>
<evidence type="ECO:0000259" key="6">
    <source>
        <dbReference type="Pfam" id="PF04542"/>
    </source>
</evidence>
<dbReference type="GO" id="GO:0006352">
    <property type="term" value="P:DNA-templated transcription initiation"/>
    <property type="evidence" value="ECO:0007669"/>
    <property type="project" value="InterPro"/>
</dbReference>
<dbReference type="InterPro" id="IPR013324">
    <property type="entry name" value="RNA_pol_sigma_r3/r4-like"/>
</dbReference>
<dbReference type="PANTHER" id="PTHR43133">
    <property type="entry name" value="RNA POLYMERASE ECF-TYPE SIGMA FACTO"/>
    <property type="match status" value="1"/>
</dbReference>
<gene>
    <name evidence="8" type="ORF">H9853_03825</name>
</gene>
<dbReference type="PANTHER" id="PTHR43133:SF8">
    <property type="entry name" value="RNA POLYMERASE SIGMA FACTOR HI_1459-RELATED"/>
    <property type="match status" value="1"/>
</dbReference>